<dbReference type="EMBL" id="WHYR01000040">
    <property type="protein sequence ID" value="MQL53147.1"/>
    <property type="molecule type" value="Genomic_DNA"/>
</dbReference>
<keyword evidence="2" id="KW-1185">Reference proteome</keyword>
<evidence type="ECO:0000313" key="1">
    <source>
        <dbReference type="EMBL" id="MQL53147.1"/>
    </source>
</evidence>
<organism evidence="1 2">
    <name type="scientific">Desulfofundulus thermobenzoicus</name>
    <dbReference type="NCBI Taxonomy" id="29376"/>
    <lineage>
        <taxon>Bacteria</taxon>
        <taxon>Bacillati</taxon>
        <taxon>Bacillota</taxon>
        <taxon>Clostridia</taxon>
        <taxon>Eubacteriales</taxon>
        <taxon>Peptococcaceae</taxon>
        <taxon>Desulfofundulus</taxon>
    </lineage>
</organism>
<dbReference type="Proteomes" id="UP000441717">
    <property type="component" value="Unassembled WGS sequence"/>
</dbReference>
<proteinExistence type="predicted"/>
<comment type="caution">
    <text evidence="1">The sequence shown here is derived from an EMBL/GenBank/DDBJ whole genome shotgun (WGS) entry which is preliminary data.</text>
</comment>
<reference evidence="1 2" key="1">
    <citation type="submission" date="2019-10" db="EMBL/GenBank/DDBJ databases">
        <title>Comparative genomics of sulfur disproportionating microorganisms.</title>
        <authorList>
            <person name="Ward L.M."/>
            <person name="Bertran E."/>
            <person name="Johnston D."/>
        </authorList>
    </citation>
    <scope>NUCLEOTIDE SEQUENCE [LARGE SCALE GENOMIC DNA]</scope>
    <source>
        <strain evidence="1 2">DSM 14055</strain>
    </source>
</reference>
<evidence type="ECO:0000313" key="2">
    <source>
        <dbReference type="Proteomes" id="UP000441717"/>
    </source>
</evidence>
<accession>A0A6N7IUM7</accession>
<name>A0A6N7IUM7_9FIRM</name>
<gene>
    <name evidence="1" type="ORF">GFC01_12950</name>
</gene>
<dbReference type="AlphaFoldDB" id="A0A6N7IUM7"/>
<sequence>MKTGGQINDGRFDHFYGIVCYIITTDACGWKMIERNETAPLNTVMVQRKKGDNIRKEVLPHAKQKKQVTGTGS</sequence>
<protein>
    <submittedName>
        <fullName evidence="1">Uncharacterized protein</fullName>
    </submittedName>
</protein>
<dbReference type="RefSeq" id="WP_152947618.1">
    <property type="nucleotide sequence ID" value="NZ_WHYR01000040.1"/>
</dbReference>